<evidence type="ECO:0000256" key="1">
    <source>
        <dbReference type="SAM" id="Coils"/>
    </source>
</evidence>
<dbReference type="Gene3D" id="3.40.50.300">
    <property type="entry name" value="P-loop containing nucleotide triphosphate hydrolases"/>
    <property type="match status" value="1"/>
</dbReference>
<accession>A0A8J7GTQ7</accession>
<proteinExistence type="predicted"/>
<keyword evidence="1" id="KW-0175">Coiled coil</keyword>
<dbReference type="InterPro" id="IPR027417">
    <property type="entry name" value="P-loop_NTPase"/>
</dbReference>
<feature type="region of interest" description="Disordered" evidence="2">
    <location>
        <begin position="936"/>
        <end position="955"/>
    </location>
</feature>
<evidence type="ECO:0000256" key="2">
    <source>
        <dbReference type="SAM" id="MobiDB-lite"/>
    </source>
</evidence>
<feature type="compositionally biased region" description="Basic and acidic residues" evidence="2">
    <location>
        <begin position="936"/>
        <end position="953"/>
    </location>
</feature>
<dbReference type="NCBIfam" id="TIGR02680">
    <property type="entry name" value="TIGR02680 family protein"/>
    <property type="match status" value="1"/>
</dbReference>
<dbReference type="EMBL" id="JADOUF010000001">
    <property type="protein sequence ID" value="MBG6138314.1"/>
    <property type="molecule type" value="Genomic_DNA"/>
</dbReference>
<dbReference type="RefSeq" id="WP_197005089.1">
    <property type="nucleotide sequence ID" value="NZ_BONS01000017.1"/>
</dbReference>
<organism evidence="3 4">
    <name type="scientific">Longispora fulva</name>
    <dbReference type="NCBI Taxonomy" id="619741"/>
    <lineage>
        <taxon>Bacteria</taxon>
        <taxon>Bacillati</taxon>
        <taxon>Actinomycetota</taxon>
        <taxon>Actinomycetes</taxon>
        <taxon>Micromonosporales</taxon>
        <taxon>Micromonosporaceae</taxon>
        <taxon>Longispora</taxon>
    </lineage>
</organism>
<sequence length="1365" mass="150120">MTPEPTRERWQPLRAGVVDLFYYDMEEFHFHGGSLLLRGNNGTGKSKVLALTLPFLLDGELSPHRVEPDGDRNKRMEWNLLLGGKYPHPERLGYTWLEFGRRDLDGTARFITIGCGLKAVAGKGIAKHWFFVTDQRIGPELSLLNPTRTALTRERLKEAVGERGMVYDRASDYRRAVDEALFGLGSRYEALVSLLIQLRQPQLSKRPDERLLSAALTEALPPLDENLITQVAEAFRSLDDEREALRGLRETKKAADEFLTGYHRYARIASKRRAAGPRETQSRYEKLGRDLSDTERAHQEAQTALETAERQLEALDVERARLSAHDEALRASPEMRDARSLGEAAQRARELTGLADQQRGLYETAVAAVARHTDKRDRATSGLDTAERALAGAHSTATESAVTARIATEHDATVVAALATDEQPYTATRRAAETVVTRRATSLRTLRGLLDAVDKATEGLRVARGQLDGSTAQLAAADSRIATAEDEVATVGAELVAAIGEHLSDSTELHVADVEDMLAALEVWVETLDGDNPAMTAVTVAFRDAAEKLTRAQAALEGERGTGESRRDDIDAEIDRLESGGHQAPPVPHTRGTRDHRAGAPLWQVVDFMPQVPENDRSGLEAALEASGILDAWVSPDATLSFPDADDVLLRAATPVAENLTTVLRPAIDPANRQARDLTDEVVWRILAAIGLGPQSAADTWMGTDGRFTLGVLAGRWRKNGAEHIGEGARTQARRARLGELRVERDQIATRLAEIAETLSGLRARQDTLAAEHGEVPKDVKLREAHTMVRTAHETRRRLAELHQGFQDRVYDAAEQVELAANRAEEFATDVDLPADRTELEPVSEALNGYRVALASLWPAAATLSAARQTAADAHTELAEVTMRLTEATTEHTEAALAAIAATERHDALAATVGTAVAELQRRLAETAADVRRCERDERQARTAEREALDARGKALGRQETLTEELASAARDRDGAVESLRHFAATGLMRLACPHLDVPDPAVTWAATPAVHLARSIDRELADVDDGDRRWELAQQQVNAGFKLLADGLSRHGHTAALSVREEAMLVDTTFQGRTRPVADLAAALEVEIEERQRVLSAHEREVLETHLVNEVAGTLQELISTAEQQVSDMNRELEERPTSTGMRLRLLWRTGKDAPTGLSELRERLLRQSSDVWNDADRRRVGEFLSEQISAERLRDDAGTWQEQLTRALDYRSWHEFAIQRHQDGQWRSAAGPASGGERVLAASVPLFAAASSYYGSAGNPHAPRLIALDEAFAGVDDDSRAKCLGLLAKFDLDVVMTSEREWGCYPEVPGLAIAQLARHEGIDAVLVTPWQWDGRERRQVPRPTPHIPAQPRPAADNQEGLFE</sequence>
<dbReference type="Pfam" id="PF13558">
    <property type="entry name" value="SbcC_Walker_B"/>
    <property type="match status" value="1"/>
</dbReference>
<reference evidence="3" key="1">
    <citation type="submission" date="2020-11" db="EMBL/GenBank/DDBJ databases">
        <title>Sequencing the genomes of 1000 actinobacteria strains.</title>
        <authorList>
            <person name="Klenk H.-P."/>
        </authorList>
    </citation>
    <scope>NUCLEOTIDE SEQUENCE</scope>
    <source>
        <strain evidence="3">DSM 45356</strain>
    </source>
</reference>
<feature type="region of interest" description="Disordered" evidence="2">
    <location>
        <begin position="1338"/>
        <end position="1365"/>
    </location>
</feature>
<evidence type="ECO:0000313" key="3">
    <source>
        <dbReference type="EMBL" id="MBG6138314.1"/>
    </source>
</evidence>
<dbReference type="SUPFAM" id="SSF52540">
    <property type="entry name" value="P-loop containing nucleoside triphosphate hydrolases"/>
    <property type="match status" value="1"/>
</dbReference>
<dbReference type="InterPro" id="IPR013496">
    <property type="entry name" value="CHP02680"/>
</dbReference>
<feature type="coiled-coil region" evidence="1">
    <location>
        <begin position="1082"/>
        <end position="1133"/>
    </location>
</feature>
<keyword evidence="4" id="KW-1185">Reference proteome</keyword>
<protein>
    <submittedName>
        <fullName evidence="3">Uncharacterized protein (TIGR02680 family)</fullName>
    </submittedName>
</protein>
<feature type="compositionally biased region" description="Basic and acidic residues" evidence="2">
    <location>
        <begin position="280"/>
        <end position="299"/>
    </location>
</feature>
<feature type="compositionally biased region" description="Pro residues" evidence="2">
    <location>
        <begin position="1344"/>
        <end position="1353"/>
    </location>
</feature>
<evidence type="ECO:0000313" key="4">
    <source>
        <dbReference type="Proteomes" id="UP000622552"/>
    </source>
</evidence>
<feature type="region of interest" description="Disordered" evidence="2">
    <location>
        <begin position="271"/>
        <end position="305"/>
    </location>
</feature>
<gene>
    <name evidence="3" type="ORF">IW245_004508</name>
</gene>
<name>A0A8J7GTQ7_9ACTN</name>
<dbReference type="Proteomes" id="UP000622552">
    <property type="component" value="Unassembled WGS sequence"/>
</dbReference>
<comment type="caution">
    <text evidence="3">The sequence shown here is derived from an EMBL/GenBank/DDBJ whole genome shotgun (WGS) entry which is preliminary data.</text>
</comment>